<evidence type="ECO:0000256" key="8">
    <source>
        <dbReference type="SAM" id="SignalP"/>
    </source>
</evidence>
<evidence type="ECO:0000313" key="10">
    <source>
        <dbReference type="Proteomes" id="UP000319449"/>
    </source>
</evidence>
<evidence type="ECO:0000256" key="2">
    <source>
        <dbReference type="ARBA" id="ARBA00008163"/>
    </source>
</evidence>
<keyword evidence="5 8" id="KW-0732">Signal</keyword>
<evidence type="ECO:0000313" key="9">
    <source>
        <dbReference type="EMBL" id="TWJ19849.1"/>
    </source>
</evidence>
<dbReference type="PANTHER" id="PTHR35093:SF8">
    <property type="entry name" value="OUTER MEMBRANE PROTEIN NMB0088-RELATED"/>
    <property type="match status" value="1"/>
</dbReference>
<name>A0A562VPJ3_9BACT</name>
<dbReference type="RefSeq" id="WP_145020089.1">
    <property type="nucleotide sequence ID" value="NZ_VLLN01000006.1"/>
</dbReference>
<organism evidence="9 10">
    <name type="scientific">Geobacter argillaceus</name>
    <dbReference type="NCBI Taxonomy" id="345631"/>
    <lineage>
        <taxon>Bacteria</taxon>
        <taxon>Pseudomonadati</taxon>
        <taxon>Thermodesulfobacteriota</taxon>
        <taxon>Desulfuromonadia</taxon>
        <taxon>Geobacterales</taxon>
        <taxon>Geobacteraceae</taxon>
        <taxon>Geobacter</taxon>
    </lineage>
</organism>
<dbReference type="InterPro" id="IPR005017">
    <property type="entry name" value="OMPP1/FadL/TodX"/>
</dbReference>
<keyword evidence="4" id="KW-0812">Transmembrane</keyword>
<keyword evidence="10" id="KW-1185">Reference proteome</keyword>
<accession>A0A562VPJ3</accession>
<comment type="similarity">
    <text evidence="2">Belongs to the OmpP1/FadL family.</text>
</comment>
<keyword evidence="7" id="KW-0998">Cell outer membrane</keyword>
<evidence type="ECO:0000256" key="3">
    <source>
        <dbReference type="ARBA" id="ARBA00022452"/>
    </source>
</evidence>
<evidence type="ECO:0000256" key="4">
    <source>
        <dbReference type="ARBA" id="ARBA00022692"/>
    </source>
</evidence>
<proteinExistence type="inferred from homology"/>
<dbReference type="EMBL" id="VLLN01000006">
    <property type="protein sequence ID" value="TWJ19849.1"/>
    <property type="molecule type" value="Genomic_DNA"/>
</dbReference>
<sequence length="448" mass="48296">MGKKLVSAYVLVAIVGAATLAQGAGFKINEQGAKAMGMANAFTAQADDPSALYYNPAGIAYLKGAQVNLGSLVIAVPQTEFTGTTPLSGNPPTGVGSTPVFEKAKRDLFIAPSLYATYSLENLPLTFGLGINSIYPLAKSWDDSSTFRNQIQNIAIKPINFQPTVAYLFNDLNLAVAAGIDVTHAIVSLQKMPYSPDPTVPNSAYELGALGLDGTATDVGYNFALKWKPCHNLSFGLAYRSEITLHIDGDANFIPTTGSGFNLIGMTTAATSPYSRTRITSSASTTLTLPDSLSIGVAWQPTEKLTLEFDAERTGWSSFDKLQFNFNSAQFAGFNNKPDAKNWNDVWAYKVGGQYAYSKNIDLRAGYAYDESPIPDSTLGPELPDSDRHNVALGLGLHNSYASLDLAYMWVKFMERTVNNQNMQTLKGENGTFNSDAHLFGANITIKF</sequence>
<keyword evidence="3" id="KW-1134">Transmembrane beta strand</keyword>
<evidence type="ECO:0000256" key="7">
    <source>
        <dbReference type="ARBA" id="ARBA00023237"/>
    </source>
</evidence>
<reference evidence="9 10" key="1">
    <citation type="submission" date="2019-07" db="EMBL/GenBank/DDBJ databases">
        <title>Genomic Encyclopedia of Archaeal and Bacterial Type Strains, Phase II (KMG-II): from individual species to whole genera.</title>
        <authorList>
            <person name="Goeker M."/>
        </authorList>
    </citation>
    <scope>NUCLEOTIDE SEQUENCE [LARGE SCALE GENOMIC DNA]</scope>
    <source>
        <strain evidence="9 10">ATCC BAA-1139</strain>
    </source>
</reference>
<feature type="chain" id="PRO_5021908238" evidence="8">
    <location>
        <begin position="24"/>
        <end position="448"/>
    </location>
</feature>
<keyword evidence="6" id="KW-0472">Membrane</keyword>
<evidence type="ECO:0000256" key="6">
    <source>
        <dbReference type="ARBA" id="ARBA00023136"/>
    </source>
</evidence>
<comment type="subcellular location">
    <subcellularLocation>
        <location evidence="1">Cell outer membrane</location>
        <topology evidence="1">Multi-pass membrane protein</topology>
    </subcellularLocation>
</comment>
<evidence type="ECO:0000256" key="1">
    <source>
        <dbReference type="ARBA" id="ARBA00004571"/>
    </source>
</evidence>
<feature type="signal peptide" evidence="8">
    <location>
        <begin position="1"/>
        <end position="23"/>
    </location>
</feature>
<dbReference type="GO" id="GO:0009279">
    <property type="term" value="C:cell outer membrane"/>
    <property type="evidence" value="ECO:0007669"/>
    <property type="project" value="UniProtKB-SubCell"/>
</dbReference>
<dbReference type="OrthoDB" id="9922at2"/>
<protein>
    <submittedName>
        <fullName evidence="9">Long-chain fatty acid transport protein</fullName>
    </submittedName>
</protein>
<gene>
    <name evidence="9" type="ORF">JN12_01339</name>
</gene>
<dbReference type="AlphaFoldDB" id="A0A562VPJ3"/>
<dbReference type="Pfam" id="PF03349">
    <property type="entry name" value="Toluene_X"/>
    <property type="match status" value="1"/>
</dbReference>
<dbReference type="GO" id="GO:0015483">
    <property type="term" value="F:long-chain fatty acid transporting porin activity"/>
    <property type="evidence" value="ECO:0007669"/>
    <property type="project" value="TreeGrafter"/>
</dbReference>
<evidence type="ECO:0000256" key="5">
    <source>
        <dbReference type="ARBA" id="ARBA00022729"/>
    </source>
</evidence>
<dbReference type="Proteomes" id="UP000319449">
    <property type="component" value="Unassembled WGS sequence"/>
</dbReference>
<dbReference type="SUPFAM" id="SSF56935">
    <property type="entry name" value="Porins"/>
    <property type="match status" value="1"/>
</dbReference>
<dbReference type="PANTHER" id="PTHR35093">
    <property type="entry name" value="OUTER MEMBRANE PROTEIN NMB0088-RELATED"/>
    <property type="match status" value="1"/>
</dbReference>
<comment type="caution">
    <text evidence="9">The sequence shown here is derived from an EMBL/GenBank/DDBJ whole genome shotgun (WGS) entry which is preliminary data.</text>
</comment>
<dbReference type="Gene3D" id="2.40.160.60">
    <property type="entry name" value="Outer membrane protein transport protein (OMPP1/FadL/TodX)"/>
    <property type="match status" value="1"/>
</dbReference>